<evidence type="ECO:0000313" key="1">
    <source>
        <dbReference type="EMBL" id="CAK5042918.1"/>
    </source>
</evidence>
<dbReference type="EMBL" id="CAVMJV010000010">
    <property type="protein sequence ID" value="CAK5042918.1"/>
    <property type="molecule type" value="Genomic_DNA"/>
</dbReference>
<protein>
    <submittedName>
        <fullName evidence="1">Uncharacterized protein</fullName>
    </submittedName>
</protein>
<comment type="caution">
    <text evidence="1">The sequence shown here is derived from an EMBL/GenBank/DDBJ whole genome shotgun (WGS) entry which is preliminary data.</text>
</comment>
<evidence type="ECO:0000313" key="2">
    <source>
        <dbReference type="Proteomes" id="UP001497535"/>
    </source>
</evidence>
<proteinExistence type="predicted"/>
<name>A0ACB0YE78_MELEN</name>
<organism evidence="1 2">
    <name type="scientific">Meloidogyne enterolobii</name>
    <name type="common">Root-knot nematode worm</name>
    <name type="synonym">Meloidogyne mayaguensis</name>
    <dbReference type="NCBI Taxonomy" id="390850"/>
    <lineage>
        <taxon>Eukaryota</taxon>
        <taxon>Metazoa</taxon>
        <taxon>Ecdysozoa</taxon>
        <taxon>Nematoda</taxon>
        <taxon>Chromadorea</taxon>
        <taxon>Rhabditida</taxon>
        <taxon>Tylenchina</taxon>
        <taxon>Tylenchomorpha</taxon>
        <taxon>Tylenchoidea</taxon>
        <taxon>Meloidogynidae</taxon>
        <taxon>Meloidogyninae</taxon>
        <taxon>Meloidogyne</taxon>
    </lineage>
</organism>
<sequence length="90" mass="10587">MARILTKRSRQKIPHNGFLYVFERENKDGDKLFWRCEFQASHGINCKGRIHTDLDHQVLKEIGQHGCIESGPARVQVINLFFSTFMFKHK</sequence>
<accession>A0ACB0YE78</accession>
<keyword evidence="2" id="KW-1185">Reference proteome</keyword>
<gene>
    <name evidence="1" type="ORF">MENTE1834_LOCUS10992</name>
</gene>
<dbReference type="Proteomes" id="UP001497535">
    <property type="component" value="Unassembled WGS sequence"/>
</dbReference>
<reference evidence="1" key="1">
    <citation type="submission" date="2023-11" db="EMBL/GenBank/DDBJ databases">
        <authorList>
            <person name="Poullet M."/>
        </authorList>
    </citation>
    <scope>NUCLEOTIDE SEQUENCE</scope>
    <source>
        <strain evidence="1">E1834</strain>
    </source>
</reference>